<reference evidence="2 3" key="1">
    <citation type="submission" date="2018-05" db="EMBL/GenBank/DDBJ databases">
        <title>Draft genome of Methanospirillum stamsii Pt1.</title>
        <authorList>
            <person name="Dueholm M.S."/>
            <person name="Nielsen P.H."/>
            <person name="Bakmann L.F."/>
            <person name="Otzen D.E."/>
        </authorList>
    </citation>
    <scope>NUCLEOTIDE SEQUENCE [LARGE SCALE GENOMIC DNA]</scope>
    <source>
        <strain evidence="2 3">Pt1</strain>
    </source>
</reference>
<evidence type="ECO:0000256" key="1">
    <source>
        <dbReference type="SAM" id="MobiDB-lite"/>
    </source>
</evidence>
<dbReference type="EMBL" id="QGMZ01000006">
    <property type="protein sequence ID" value="PWR75895.1"/>
    <property type="molecule type" value="Genomic_DNA"/>
</dbReference>
<sequence>MSHADTIRKNCEILFAPGQVVEVRAFRKNAVSSGYFTDYAKLAEKVQILDSDPEYSGIYVTLNEINPDLLARRSNRIEMRLGKSDKTTSDDDIINRRWFPIDIDPKRISGISSTDNEHSLAAIKAEKIRGFLSELGWPEPVLADSGNGAHLLYRVSLPSDAESLTLVKNCLLVLKTFFSDDDSDIDTSVSNAARIWKLYGTVSRKGDSTTERPHRRSEIISLPDEVRVVSKELLFSLSSLLSPALGEERSSDVRKKGTQVNDLGSWLRTYDLSFREKEFSDGRLFILDECPFSSAHKDGAYAIQFESGAIFAGCHHNSCGGGMQRWQELRQKFEGPSSGKKRDPEQRLKQMARDRAQAKAEFYGNIPKVPDRTDTVTDTNTGTDADTATDIETDVPIKTGEHAEAASGILKSGNPVDYILDSFAKDHEGDTVVAQCLIMSFASRSVVNSNGLHVLVTGDSGKGKSHAFDTMIRHIPPDSRLDGRMSDKALFYVEDLKSGTAICLDDVSLSEPMQETLKGVTTSFKKPFVYRTVNKDRKGQVCIIPQRCVWWVAKMEGTGDDQVWNRMLTCWIDDSHEQDEKVLARELACAECLPDDASISRDEVLICHQIWDLLSPVYVVIPYARKIRFSSSTNRRNPGMLLDLIKSIACLHQFQRERMERDGFTVIYANMDDFEYACRMYTALNGECGSQITKLTRSESALIKVLRSGRQEWTVAELSKVTGSAEQTIRKHICGYNSYGKSYSGLLEKCPAISYLDRTSVEDEGRTRRRCMCFVWDDEVYQNWISGSGCWLDNSPSGGDRGNFPDGHDGGEGGKAGEDQLRAGVPALSDLNDSGIESINTPYNKNNFFNNTLGRENESVCYPNLPASSHTPVDFAPALSTSEEGTTKGSSVISESEKKIDGREVCTSSRLRGDLPPSGNPMLAISAIDPEGFVKLSGVKKGPCTVCGGKWVMYIEKSALMKDEEQNPHVICERCYSKAVARISLSYVTIPGTVNVSGMVRADKDYGRCKVCGLGGVSWYDPDTKTGICDLCYSREKGRERV</sequence>
<feature type="compositionally biased region" description="Basic and acidic residues" evidence="1">
    <location>
        <begin position="806"/>
        <end position="819"/>
    </location>
</feature>
<dbReference type="OrthoDB" id="117814at2157"/>
<dbReference type="RefSeq" id="WP_109939472.1">
    <property type="nucleotide sequence ID" value="NZ_CP176366.1"/>
</dbReference>
<keyword evidence="3" id="KW-1185">Reference proteome</keyword>
<proteinExistence type="predicted"/>
<gene>
    <name evidence="2" type="ORF">DLD82_02190</name>
</gene>
<feature type="compositionally biased region" description="Low complexity" evidence="1">
    <location>
        <begin position="880"/>
        <end position="891"/>
    </location>
</feature>
<organism evidence="2 3">
    <name type="scientific">Methanospirillum stamsii</name>
    <dbReference type="NCBI Taxonomy" id="1277351"/>
    <lineage>
        <taxon>Archaea</taxon>
        <taxon>Methanobacteriati</taxon>
        <taxon>Methanobacteriota</taxon>
        <taxon>Stenosarchaea group</taxon>
        <taxon>Methanomicrobia</taxon>
        <taxon>Methanomicrobiales</taxon>
        <taxon>Methanospirillaceae</taxon>
        <taxon>Methanospirillum</taxon>
    </lineage>
</organism>
<name>A0A2V2NBC4_9EURY</name>
<evidence type="ECO:0000313" key="3">
    <source>
        <dbReference type="Proteomes" id="UP000245934"/>
    </source>
</evidence>
<feature type="region of interest" description="Disordered" evidence="1">
    <location>
        <begin position="367"/>
        <end position="387"/>
    </location>
</feature>
<protein>
    <submittedName>
        <fullName evidence="2">Uncharacterized protein</fullName>
    </submittedName>
</protein>
<feature type="compositionally biased region" description="Low complexity" evidence="1">
    <location>
        <begin position="376"/>
        <end position="386"/>
    </location>
</feature>
<feature type="region of interest" description="Disordered" evidence="1">
    <location>
        <begin position="797"/>
        <end position="819"/>
    </location>
</feature>
<comment type="caution">
    <text evidence="2">The sequence shown here is derived from an EMBL/GenBank/DDBJ whole genome shotgun (WGS) entry which is preliminary data.</text>
</comment>
<evidence type="ECO:0000313" key="2">
    <source>
        <dbReference type="EMBL" id="PWR75895.1"/>
    </source>
</evidence>
<feature type="region of interest" description="Disordered" evidence="1">
    <location>
        <begin position="880"/>
        <end position="899"/>
    </location>
</feature>
<dbReference type="Proteomes" id="UP000245934">
    <property type="component" value="Unassembled WGS sequence"/>
</dbReference>
<accession>A0A2V2NBC4</accession>
<dbReference type="GeneID" id="97611514"/>
<dbReference type="AlphaFoldDB" id="A0A2V2NBC4"/>